<gene>
    <name evidence="4" type="ORF">SEMRO_1460_G274590.1</name>
</gene>
<name>A0A9N8EPM4_9STRA</name>
<keyword evidence="2" id="KW-0812">Transmembrane</keyword>
<dbReference type="PROSITE" id="PS50186">
    <property type="entry name" value="DEP"/>
    <property type="match status" value="2"/>
</dbReference>
<feature type="domain" description="DEP" evidence="3">
    <location>
        <begin position="192"/>
        <end position="267"/>
    </location>
</feature>
<dbReference type="OrthoDB" id="361797at2759"/>
<dbReference type="EMBL" id="CAICTM010001458">
    <property type="protein sequence ID" value="CAB9523824.1"/>
    <property type="molecule type" value="Genomic_DNA"/>
</dbReference>
<evidence type="ECO:0000256" key="2">
    <source>
        <dbReference type="SAM" id="Phobius"/>
    </source>
</evidence>
<dbReference type="PANTHER" id="PTHR22829:SF16">
    <property type="entry name" value="PH DOMAIN-CONTAINING PROTEIN"/>
    <property type="match status" value="1"/>
</dbReference>
<dbReference type="Pfam" id="PF00610">
    <property type="entry name" value="DEP"/>
    <property type="match status" value="2"/>
</dbReference>
<dbReference type="InterPro" id="IPR036388">
    <property type="entry name" value="WH-like_DNA-bd_sf"/>
</dbReference>
<dbReference type="PANTHER" id="PTHR22829">
    <property type="entry name" value="DEP DOMAIN PROTEIN"/>
    <property type="match status" value="1"/>
</dbReference>
<accession>A0A9N8EPM4</accession>
<feature type="compositionally biased region" description="Low complexity" evidence="1">
    <location>
        <begin position="1"/>
        <end position="23"/>
    </location>
</feature>
<evidence type="ECO:0000313" key="5">
    <source>
        <dbReference type="Proteomes" id="UP001153069"/>
    </source>
</evidence>
<proteinExistence type="predicted"/>
<dbReference type="InterPro" id="IPR000591">
    <property type="entry name" value="DEP_dom"/>
</dbReference>
<dbReference type="Proteomes" id="UP001153069">
    <property type="component" value="Unassembled WGS sequence"/>
</dbReference>
<keyword evidence="2" id="KW-0472">Membrane</keyword>
<sequence>MAAHTESSGTTSTSTSSPTTGTTQRRPHNNLHNNCHNDSTDHHDHHHHSTTGGTRRPPPKFSASIALTQAAQRKQRPHFWHHGQDLLSDEVLYQTARAMVQNVPVKDRKYHLKTFHDCFVGSQAIDFLVDFLQLHSRRDALRVVKEMNAILHICEHVTHDHNDQIQDAHLYYRFTDFCSSRQFTLLEVMRAFQRGIQVADRTYRLVTYPQCFVGTEAVDFLVQYKFAHSRQQAVQLARQLAEKYELFQHVTGQHEFKDEYIFYKMLVPNVDAGMSEKCRKAEEKKALKKWIMVFTAVAIILYYYMF</sequence>
<feature type="transmembrane region" description="Helical" evidence="2">
    <location>
        <begin position="287"/>
        <end position="305"/>
    </location>
</feature>
<dbReference type="Gene3D" id="1.10.10.10">
    <property type="entry name" value="Winged helix-like DNA-binding domain superfamily/Winged helix DNA-binding domain"/>
    <property type="match status" value="2"/>
</dbReference>
<dbReference type="SMART" id="SM00049">
    <property type="entry name" value="DEP"/>
    <property type="match status" value="2"/>
</dbReference>
<dbReference type="InterPro" id="IPR036390">
    <property type="entry name" value="WH_DNA-bd_sf"/>
</dbReference>
<evidence type="ECO:0000256" key="1">
    <source>
        <dbReference type="SAM" id="MobiDB-lite"/>
    </source>
</evidence>
<reference evidence="4" key="1">
    <citation type="submission" date="2020-06" db="EMBL/GenBank/DDBJ databases">
        <authorList>
            <consortium name="Plant Systems Biology data submission"/>
        </authorList>
    </citation>
    <scope>NUCLEOTIDE SEQUENCE</scope>
    <source>
        <strain evidence="4">D6</strain>
    </source>
</reference>
<evidence type="ECO:0000259" key="3">
    <source>
        <dbReference type="PROSITE" id="PS50186"/>
    </source>
</evidence>
<organism evidence="4 5">
    <name type="scientific">Seminavis robusta</name>
    <dbReference type="NCBI Taxonomy" id="568900"/>
    <lineage>
        <taxon>Eukaryota</taxon>
        <taxon>Sar</taxon>
        <taxon>Stramenopiles</taxon>
        <taxon>Ochrophyta</taxon>
        <taxon>Bacillariophyta</taxon>
        <taxon>Bacillariophyceae</taxon>
        <taxon>Bacillariophycidae</taxon>
        <taxon>Naviculales</taxon>
        <taxon>Naviculaceae</taxon>
        <taxon>Seminavis</taxon>
    </lineage>
</organism>
<dbReference type="GO" id="GO:0035556">
    <property type="term" value="P:intracellular signal transduction"/>
    <property type="evidence" value="ECO:0007669"/>
    <property type="project" value="InterPro"/>
</dbReference>
<protein>
    <submittedName>
        <fullName evidence="4">DEP domain-containing mTOR-interacting protein</fullName>
    </submittedName>
</protein>
<keyword evidence="5" id="KW-1185">Reference proteome</keyword>
<feature type="region of interest" description="Disordered" evidence="1">
    <location>
        <begin position="1"/>
        <end position="61"/>
    </location>
</feature>
<dbReference type="SUPFAM" id="SSF46785">
    <property type="entry name" value="Winged helix' DNA-binding domain"/>
    <property type="match status" value="2"/>
</dbReference>
<evidence type="ECO:0000313" key="4">
    <source>
        <dbReference type="EMBL" id="CAB9523824.1"/>
    </source>
</evidence>
<dbReference type="GO" id="GO:0023051">
    <property type="term" value="P:regulation of signaling"/>
    <property type="evidence" value="ECO:0007669"/>
    <property type="project" value="TreeGrafter"/>
</dbReference>
<comment type="caution">
    <text evidence="4">The sequence shown here is derived from an EMBL/GenBank/DDBJ whole genome shotgun (WGS) entry which is preliminary data.</text>
</comment>
<keyword evidence="2" id="KW-1133">Transmembrane helix</keyword>
<dbReference type="AlphaFoldDB" id="A0A9N8EPM4"/>
<dbReference type="CDD" id="cd04371">
    <property type="entry name" value="DEP"/>
    <property type="match status" value="2"/>
</dbReference>
<feature type="domain" description="DEP" evidence="3">
    <location>
        <begin position="99"/>
        <end position="176"/>
    </location>
</feature>
<dbReference type="InterPro" id="IPR051832">
    <property type="entry name" value="mTOR-Rac_regulators"/>
</dbReference>